<evidence type="ECO:0000313" key="2">
    <source>
        <dbReference type="EMBL" id="OMJ92893.1"/>
    </source>
</evidence>
<organism evidence="2 3">
    <name type="scientific">Stentor coeruleus</name>
    <dbReference type="NCBI Taxonomy" id="5963"/>
    <lineage>
        <taxon>Eukaryota</taxon>
        <taxon>Sar</taxon>
        <taxon>Alveolata</taxon>
        <taxon>Ciliophora</taxon>
        <taxon>Postciliodesmatophora</taxon>
        <taxon>Heterotrichea</taxon>
        <taxon>Heterotrichida</taxon>
        <taxon>Stentoridae</taxon>
        <taxon>Stentor</taxon>
    </lineage>
</organism>
<dbReference type="EMBL" id="MPUH01000052">
    <property type="protein sequence ID" value="OMJ92893.1"/>
    <property type="molecule type" value="Genomic_DNA"/>
</dbReference>
<evidence type="ECO:0000313" key="3">
    <source>
        <dbReference type="Proteomes" id="UP000187209"/>
    </source>
</evidence>
<name>A0A1R2CV94_9CILI</name>
<keyword evidence="3" id="KW-1185">Reference proteome</keyword>
<sequence>MLFLIFLLLAQGEEGEEQPRGECEDDNLCVLYSKALETAKTPTFDRIFHDLTQIRYTNEKLKFDSEGRVLMATVGLLYNFPYKSGNKITLTQETWFTVHPDLQNACKYYKGNDKSQRMVQQLGLPPDTKITAVAEFYVSLSDIFRPCPDPEITDSECLLSVPVYNSNSTEPDVPWYCPEEDEELEQVSSRWVEVEKKHFEWMCSTWKNLYKQPEIYNNYPWTGLGYTYDWATEHGYGLSEFVVAKGKTVVFQGKYDLNKYCLL</sequence>
<comment type="caution">
    <text evidence="2">The sequence shown here is derived from an EMBL/GenBank/DDBJ whole genome shotgun (WGS) entry which is preliminary data.</text>
</comment>
<protein>
    <submittedName>
        <fullName evidence="2">Uncharacterized protein</fullName>
    </submittedName>
</protein>
<dbReference type="OrthoDB" id="10595476at2759"/>
<evidence type="ECO:0000256" key="1">
    <source>
        <dbReference type="SAM" id="SignalP"/>
    </source>
</evidence>
<proteinExistence type="predicted"/>
<feature type="chain" id="PRO_5012864966" evidence="1">
    <location>
        <begin position="16"/>
        <end position="263"/>
    </location>
</feature>
<dbReference type="Proteomes" id="UP000187209">
    <property type="component" value="Unassembled WGS sequence"/>
</dbReference>
<accession>A0A1R2CV94</accession>
<reference evidence="2 3" key="1">
    <citation type="submission" date="2016-11" db="EMBL/GenBank/DDBJ databases">
        <title>The macronuclear genome of Stentor coeruleus: a giant cell with tiny introns.</title>
        <authorList>
            <person name="Slabodnick M."/>
            <person name="Ruby J.G."/>
            <person name="Reiff S.B."/>
            <person name="Swart E.C."/>
            <person name="Gosai S."/>
            <person name="Prabakaran S."/>
            <person name="Witkowska E."/>
            <person name="Larue G.E."/>
            <person name="Fisher S."/>
            <person name="Freeman R.M."/>
            <person name="Gunawardena J."/>
            <person name="Chu W."/>
            <person name="Stover N.A."/>
            <person name="Gregory B.D."/>
            <person name="Nowacki M."/>
            <person name="Derisi J."/>
            <person name="Roy S.W."/>
            <person name="Marshall W.F."/>
            <person name="Sood P."/>
        </authorList>
    </citation>
    <scope>NUCLEOTIDE SEQUENCE [LARGE SCALE GENOMIC DNA]</scope>
    <source>
        <strain evidence="2">WM001</strain>
    </source>
</reference>
<keyword evidence="1" id="KW-0732">Signal</keyword>
<dbReference type="AlphaFoldDB" id="A0A1R2CV94"/>
<feature type="signal peptide" evidence="1">
    <location>
        <begin position="1"/>
        <end position="15"/>
    </location>
</feature>
<gene>
    <name evidence="2" type="ORF">SteCoe_4226</name>
</gene>